<reference evidence="1 2" key="1">
    <citation type="submission" date="2019-03" db="EMBL/GenBank/DDBJ databases">
        <authorList>
            <person name="Kim M.K.M."/>
        </authorList>
    </citation>
    <scope>NUCLEOTIDE SEQUENCE [LARGE SCALE GENOMIC DNA]</scope>
    <source>
        <strain evidence="1 2">18JY15-6</strain>
    </source>
</reference>
<accession>A0A4R1C046</accession>
<dbReference type="Proteomes" id="UP000295453">
    <property type="component" value="Unassembled WGS sequence"/>
</dbReference>
<name>A0A4R1C046_9ACTN</name>
<gene>
    <name evidence="1" type="ORF">EPD65_11680</name>
</gene>
<evidence type="ECO:0000313" key="2">
    <source>
        <dbReference type="Proteomes" id="UP000295453"/>
    </source>
</evidence>
<evidence type="ECO:0000313" key="1">
    <source>
        <dbReference type="EMBL" id="TCJ23015.1"/>
    </source>
</evidence>
<proteinExistence type="predicted"/>
<comment type="caution">
    <text evidence="1">The sequence shown here is derived from an EMBL/GenBank/DDBJ whole genome shotgun (WGS) entry which is preliminary data.</text>
</comment>
<dbReference type="RefSeq" id="WP_131584321.1">
    <property type="nucleotide sequence ID" value="NZ_SJZJ01000019.1"/>
</dbReference>
<dbReference type="AlphaFoldDB" id="A0A4R1C046"/>
<protein>
    <submittedName>
        <fullName evidence="1">Uncharacterized protein</fullName>
    </submittedName>
</protein>
<keyword evidence="2" id="KW-1185">Reference proteome</keyword>
<organism evidence="1 2">
    <name type="scientific">Nocardioides jejuensis</name>
    <dbReference type="NCBI Taxonomy" id="2502782"/>
    <lineage>
        <taxon>Bacteria</taxon>
        <taxon>Bacillati</taxon>
        <taxon>Actinomycetota</taxon>
        <taxon>Actinomycetes</taxon>
        <taxon>Propionibacteriales</taxon>
        <taxon>Nocardioidaceae</taxon>
        <taxon>Nocardioides</taxon>
    </lineage>
</organism>
<dbReference type="EMBL" id="SJZJ01000019">
    <property type="protein sequence ID" value="TCJ23015.1"/>
    <property type="molecule type" value="Genomic_DNA"/>
</dbReference>
<sequence>MTDWLQYVIGPAILLALAEVIRRLGKVNHQVSVNGGTSKIKTVPDRISNLDAKQDANTAALLAAVGGLSAKFDAHLEWSQAETAEIWRAIGRR</sequence>